<evidence type="ECO:0000313" key="3">
    <source>
        <dbReference type="Proteomes" id="UP000007648"/>
    </source>
</evidence>
<dbReference type="Ensembl" id="ENSSHAT00000031772.1">
    <property type="protein sequence ID" value="ENSSHAP00000042890.1"/>
    <property type="gene ID" value="ENSSHAG00000029296.1"/>
</dbReference>
<evidence type="ECO:0008006" key="4">
    <source>
        <dbReference type="Google" id="ProtNLM"/>
    </source>
</evidence>
<name>A0A7N4PV50_SARHA</name>
<evidence type="ECO:0000313" key="2">
    <source>
        <dbReference type="Ensembl" id="ENSSHAP00000042890.1"/>
    </source>
</evidence>
<dbReference type="GeneTree" id="ENSGT00940000181859"/>
<dbReference type="AlphaFoldDB" id="A0A7N4PV50"/>
<accession>A0A7N4PV50</accession>
<feature type="region of interest" description="Disordered" evidence="1">
    <location>
        <begin position="1"/>
        <end position="23"/>
    </location>
</feature>
<dbReference type="InParanoid" id="A0A7N4PV50"/>
<feature type="compositionally biased region" description="Low complexity" evidence="1">
    <location>
        <begin position="273"/>
        <end position="284"/>
    </location>
</feature>
<proteinExistence type="predicted"/>
<evidence type="ECO:0000256" key="1">
    <source>
        <dbReference type="SAM" id="MobiDB-lite"/>
    </source>
</evidence>
<organism evidence="2 3">
    <name type="scientific">Sarcophilus harrisii</name>
    <name type="common">Tasmanian devil</name>
    <name type="synonym">Sarcophilus laniarius</name>
    <dbReference type="NCBI Taxonomy" id="9305"/>
    <lineage>
        <taxon>Eukaryota</taxon>
        <taxon>Metazoa</taxon>
        <taxon>Chordata</taxon>
        <taxon>Craniata</taxon>
        <taxon>Vertebrata</taxon>
        <taxon>Euteleostomi</taxon>
        <taxon>Mammalia</taxon>
        <taxon>Metatheria</taxon>
        <taxon>Dasyuromorphia</taxon>
        <taxon>Dasyuridae</taxon>
        <taxon>Sarcophilus</taxon>
    </lineage>
</organism>
<protein>
    <recommendedName>
        <fullName evidence="4">THAP domain containing 8</fullName>
    </recommendedName>
</protein>
<keyword evidence="3" id="KW-1185">Reference proteome</keyword>
<reference evidence="2 3" key="1">
    <citation type="journal article" date="2011" name="Proc. Natl. Acad. Sci. U.S.A.">
        <title>Genetic diversity and population structure of the endangered marsupial Sarcophilus harrisii (Tasmanian devil).</title>
        <authorList>
            <person name="Miller W."/>
            <person name="Hayes V.M."/>
            <person name="Ratan A."/>
            <person name="Petersen D.C."/>
            <person name="Wittekindt N.E."/>
            <person name="Miller J."/>
            <person name="Walenz B."/>
            <person name="Knight J."/>
            <person name="Qi J."/>
            <person name="Zhao F."/>
            <person name="Wang Q."/>
            <person name="Bedoya-Reina O.C."/>
            <person name="Katiyar N."/>
            <person name="Tomsho L.P."/>
            <person name="Kasson L.M."/>
            <person name="Hardie R.A."/>
            <person name="Woodbridge P."/>
            <person name="Tindall E.A."/>
            <person name="Bertelsen M.F."/>
            <person name="Dixon D."/>
            <person name="Pyecroft S."/>
            <person name="Helgen K.M."/>
            <person name="Lesk A.M."/>
            <person name="Pringle T.H."/>
            <person name="Patterson N."/>
            <person name="Zhang Y."/>
            <person name="Kreiss A."/>
            <person name="Woods G.M."/>
            <person name="Jones M.E."/>
            <person name="Schuster S.C."/>
        </authorList>
    </citation>
    <scope>NUCLEOTIDE SEQUENCE [LARGE SCALE GENOMIC DNA]</scope>
</reference>
<sequence length="284" mass="29294">NQADPGIPQRPEGGSQTGPGQRLGPCPRLLWLRPASTLLAYSASTTSASAFLQAAPLCVFQERRRQGPDGCISAAAALKATATVASWGAPALPGTAYLEAWPALPLEARPLPPVTVVSSALVTPIVSTLPIVCHTAAAASVQAERAEPGEPDGAAGEPSGEPSGAAPRDEHAYHRARLEPEAGLDGLVAALQRKVRGLQQRQRRHRARLGALEGLVQQLRRDHLLSHERLRLLGAVSVRAGWGMGRGPRGTQGGGLRNGRGHRGARGGGGQAAGTQEGTTGDGG</sequence>
<dbReference type="Proteomes" id="UP000007648">
    <property type="component" value="Unassembled WGS sequence"/>
</dbReference>
<feature type="region of interest" description="Disordered" evidence="1">
    <location>
        <begin position="142"/>
        <end position="170"/>
    </location>
</feature>
<reference evidence="2" key="2">
    <citation type="submission" date="2025-08" db="UniProtKB">
        <authorList>
            <consortium name="Ensembl"/>
        </authorList>
    </citation>
    <scope>IDENTIFICATION</scope>
</reference>
<feature type="compositionally biased region" description="Gly residues" evidence="1">
    <location>
        <begin position="244"/>
        <end position="258"/>
    </location>
</feature>
<reference evidence="2" key="3">
    <citation type="submission" date="2025-09" db="UniProtKB">
        <authorList>
            <consortium name="Ensembl"/>
        </authorList>
    </citation>
    <scope>IDENTIFICATION</scope>
</reference>
<feature type="region of interest" description="Disordered" evidence="1">
    <location>
        <begin position="244"/>
        <end position="284"/>
    </location>
</feature>